<dbReference type="InterPro" id="IPR045584">
    <property type="entry name" value="Pilin-like"/>
</dbReference>
<evidence type="ECO:0000256" key="10">
    <source>
        <dbReference type="SAM" id="Phobius"/>
    </source>
</evidence>
<evidence type="ECO:0000256" key="7">
    <source>
        <dbReference type="ARBA" id="ARBA00022692"/>
    </source>
</evidence>
<comment type="similarity">
    <text evidence="2">Belongs to the GSP J family.</text>
</comment>
<comment type="caution">
    <text evidence="11">The sequence shown here is derived from an EMBL/GenBank/DDBJ whole genome shotgun (WGS) entry which is preliminary data.</text>
</comment>
<dbReference type="EMBL" id="NBBJ01000001">
    <property type="protein sequence ID" value="OWK32413.1"/>
    <property type="molecule type" value="Genomic_DNA"/>
</dbReference>
<dbReference type="GO" id="GO:0015627">
    <property type="term" value="C:type II protein secretion system complex"/>
    <property type="evidence" value="ECO:0007669"/>
    <property type="project" value="InterPro"/>
</dbReference>
<keyword evidence="4" id="KW-1003">Cell membrane</keyword>
<keyword evidence="8 10" id="KW-1133">Transmembrane helix</keyword>
<evidence type="ECO:0000256" key="5">
    <source>
        <dbReference type="ARBA" id="ARBA00022481"/>
    </source>
</evidence>
<dbReference type="InterPro" id="IPR010055">
    <property type="entry name" value="T2SS_protein-GspJ"/>
</dbReference>
<dbReference type="Pfam" id="PF07963">
    <property type="entry name" value="N_methyl"/>
    <property type="match status" value="1"/>
</dbReference>
<dbReference type="NCBIfam" id="TIGR02532">
    <property type="entry name" value="IV_pilin_GFxxxE"/>
    <property type="match status" value="1"/>
</dbReference>
<evidence type="ECO:0000313" key="12">
    <source>
        <dbReference type="Proteomes" id="UP000197783"/>
    </source>
</evidence>
<keyword evidence="12" id="KW-1185">Reference proteome</keyword>
<dbReference type="Gene3D" id="3.10.610.10">
    <property type="entry name" value="GSPII I/J protein-like"/>
    <property type="match status" value="1"/>
</dbReference>
<dbReference type="Proteomes" id="UP000197783">
    <property type="component" value="Unassembled WGS sequence"/>
</dbReference>
<evidence type="ECO:0000256" key="9">
    <source>
        <dbReference type="ARBA" id="ARBA00023136"/>
    </source>
</evidence>
<proteinExistence type="inferred from homology"/>
<accession>A0A245ZRP4</accession>
<evidence type="ECO:0000256" key="3">
    <source>
        <dbReference type="ARBA" id="ARBA00021539"/>
    </source>
</evidence>
<gene>
    <name evidence="11" type="primary">xcpW</name>
    <name evidence="11" type="ORF">SPMU_07390</name>
</gene>
<dbReference type="InterPro" id="IPR051621">
    <property type="entry name" value="T2SS_protein_J"/>
</dbReference>
<evidence type="ECO:0000256" key="2">
    <source>
        <dbReference type="ARBA" id="ARBA00011084"/>
    </source>
</evidence>
<dbReference type="GO" id="GO:0005886">
    <property type="term" value="C:plasma membrane"/>
    <property type="evidence" value="ECO:0007669"/>
    <property type="project" value="UniProtKB-SubCell"/>
</dbReference>
<dbReference type="NCBIfam" id="TIGR01711">
    <property type="entry name" value="gspJ"/>
    <property type="match status" value="1"/>
</dbReference>
<reference evidence="11 12" key="1">
    <citation type="submission" date="2017-03" db="EMBL/GenBank/DDBJ databases">
        <title>Genome sequence of Sphingomonas mucosissima DSM 17494.</title>
        <authorList>
            <person name="Poehlein A."/>
            <person name="Wuebbeler J.H."/>
            <person name="Steinbuechel A."/>
            <person name="Daniel R."/>
        </authorList>
    </citation>
    <scope>NUCLEOTIDE SEQUENCE [LARGE SCALE GENOMIC DNA]</scope>
    <source>
        <strain evidence="11 12">DSM 17494</strain>
    </source>
</reference>
<dbReference type="AlphaFoldDB" id="A0A245ZRP4"/>
<evidence type="ECO:0000256" key="6">
    <source>
        <dbReference type="ARBA" id="ARBA00022519"/>
    </source>
</evidence>
<evidence type="ECO:0000256" key="4">
    <source>
        <dbReference type="ARBA" id="ARBA00022475"/>
    </source>
</evidence>
<dbReference type="Pfam" id="PF11612">
    <property type="entry name" value="T2SSJ"/>
    <property type="match status" value="1"/>
</dbReference>
<sequence length="240" mass="25331">MMLAKRKRELRRHRGCWAPLCDRALQPTASRFAGHETAGFTLVEVMVALMIFGLIASAGVALLAFSVRAQGATTARLDDVGALARQSSLLAADLAQAMNRPARDERGTKFPAFVGGATSVTFVRAGWSNIDAQPRSTLQKVSYRLADGALRRTAWPMVDGAAPLPASIALADVAGATLRYRIGGVWSDRWDGTGGAALPQALELVLERRDGIVFRQLFLVGSGAPPVVTSTPPPGAPNGG</sequence>
<evidence type="ECO:0000256" key="1">
    <source>
        <dbReference type="ARBA" id="ARBA00004377"/>
    </source>
</evidence>
<organism evidence="11 12">
    <name type="scientific">Sphingomonas mucosissima</name>
    <dbReference type="NCBI Taxonomy" id="370959"/>
    <lineage>
        <taxon>Bacteria</taxon>
        <taxon>Pseudomonadati</taxon>
        <taxon>Pseudomonadota</taxon>
        <taxon>Alphaproteobacteria</taxon>
        <taxon>Sphingomonadales</taxon>
        <taxon>Sphingomonadaceae</taxon>
        <taxon>Sphingomonas</taxon>
    </lineage>
</organism>
<protein>
    <recommendedName>
        <fullName evidence="3">Type II secretion system protein J</fullName>
    </recommendedName>
</protein>
<dbReference type="PROSITE" id="PS00409">
    <property type="entry name" value="PROKAR_NTER_METHYL"/>
    <property type="match status" value="1"/>
</dbReference>
<dbReference type="SUPFAM" id="SSF54523">
    <property type="entry name" value="Pili subunits"/>
    <property type="match status" value="1"/>
</dbReference>
<feature type="transmembrane region" description="Helical" evidence="10">
    <location>
        <begin position="45"/>
        <end position="67"/>
    </location>
</feature>
<dbReference type="GO" id="GO:0015628">
    <property type="term" value="P:protein secretion by the type II secretion system"/>
    <property type="evidence" value="ECO:0007669"/>
    <property type="project" value="InterPro"/>
</dbReference>
<dbReference type="InterPro" id="IPR012902">
    <property type="entry name" value="N_methyl_site"/>
</dbReference>
<evidence type="ECO:0000256" key="8">
    <source>
        <dbReference type="ARBA" id="ARBA00022989"/>
    </source>
</evidence>
<keyword evidence="7 10" id="KW-0812">Transmembrane</keyword>
<comment type="subcellular location">
    <subcellularLocation>
        <location evidence="1">Cell inner membrane</location>
        <topology evidence="1">Single-pass membrane protein</topology>
    </subcellularLocation>
</comment>
<dbReference type="PANTHER" id="PTHR39583:SF2">
    <property type="entry name" value="TYPE II SECRETION SYSTEM PROTEIN J"/>
    <property type="match status" value="1"/>
</dbReference>
<keyword evidence="5" id="KW-0488">Methylation</keyword>
<evidence type="ECO:0000313" key="11">
    <source>
        <dbReference type="EMBL" id="OWK32413.1"/>
    </source>
</evidence>
<name>A0A245ZRP4_9SPHN</name>
<keyword evidence="9 10" id="KW-0472">Membrane</keyword>
<keyword evidence="6" id="KW-0997">Cell inner membrane</keyword>
<dbReference type="PANTHER" id="PTHR39583">
    <property type="entry name" value="TYPE II SECRETION SYSTEM PROTEIN J-RELATED"/>
    <property type="match status" value="1"/>
</dbReference>